<dbReference type="Pfam" id="PF07748">
    <property type="entry name" value="Glyco_hydro_38C"/>
    <property type="match status" value="1"/>
</dbReference>
<feature type="domain" description="Glycosyl hydrolase family 38 C-terminal" evidence="1">
    <location>
        <begin position="105"/>
        <end position="144"/>
    </location>
</feature>
<dbReference type="Gene3D" id="2.70.98.30">
    <property type="entry name" value="Golgi alpha-mannosidase II, domain 4"/>
    <property type="match status" value="1"/>
</dbReference>
<keyword evidence="3" id="KW-1185">Reference proteome</keyword>
<dbReference type="EMBL" id="JACGCM010001594">
    <property type="protein sequence ID" value="KAF6152935.1"/>
    <property type="molecule type" value="Genomic_DNA"/>
</dbReference>
<dbReference type="InterPro" id="IPR011013">
    <property type="entry name" value="Gal_mutarotase_sf_dom"/>
</dbReference>
<dbReference type="GO" id="GO:0030246">
    <property type="term" value="F:carbohydrate binding"/>
    <property type="evidence" value="ECO:0007669"/>
    <property type="project" value="InterPro"/>
</dbReference>
<dbReference type="SUPFAM" id="SSF74650">
    <property type="entry name" value="Galactose mutarotase-like"/>
    <property type="match status" value="1"/>
</dbReference>
<accession>A0A7J7MDH6</accession>
<dbReference type="PANTHER" id="PTHR43689:SF8">
    <property type="entry name" value="ALPHA_BETA-HYDROLASES SUPERFAMILY PROTEIN"/>
    <property type="match status" value="1"/>
</dbReference>
<dbReference type="PANTHER" id="PTHR43689">
    <property type="entry name" value="HYDROLASE"/>
    <property type="match status" value="1"/>
</dbReference>
<dbReference type="GO" id="GO:0006013">
    <property type="term" value="P:mannose metabolic process"/>
    <property type="evidence" value="ECO:0007669"/>
    <property type="project" value="InterPro"/>
</dbReference>
<dbReference type="InterPro" id="IPR011682">
    <property type="entry name" value="Glyco_hydro_38_C"/>
</dbReference>
<evidence type="ECO:0000313" key="2">
    <source>
        <dbReference type="EMBL" id="KAF6152935.1"/>
    </source>
</evidence>
<name>A0A7J7MDH6_9MAGN</name>
<dbReference type="Proteomes" id="UP000541444">
    <property type="component" value="Unassembled WGS sequence"/>
</dbReference>
<organism evidence="2 3">
    <name type="scientific">Kingdonia uniflora</name>
    <dbReference type="NCBI Taxonomy" id="39325"/>
    <lineage>
        <taxon>Eukaryota</taxon>
        <taxon>Viridiplantae</taxon>
        <taxon>Streptophyta</taxon>
        <taxon>Embryophyta</taxon>
        <taxon>Tracheophyta</taxon>
        <taxon>Spermatophyta</taxon>
        <taxon>Magnoliopsida</taxon>
        <taxon>Ranunculales</taxon>
        <taxon>Circaeasteraceae</taxon>
        <taxon>Kingdonia</taxon>
    </lineage>
</organism>
<dbReference type="OrthoDB" id="19657at2759"/>
<gene>
    <name evidence="2" type="ORF">GIB67_039642</name>
</gene>
<dbReference type="AlphaFoldDB" id="A0A7J7MDH6"/>
<evidence type="ECO:0000313" key="3">
    <source>
        <dbReference type="Proteomes" id="UP000541444"/>
    </source>
</evidence>
<sequence length="170" mass="19674">MLIGINLSREVVSSFARILLHTSLGKKHLVWALLRTEITQVVNRHSWYDTTKLTIEVLNLCKKVEILLKSLKDLPVLVVACAEDALVSLKSIQVMASKLVNFISLTVLQGPVLAEVHQRINPWIRQITRVYKRKEHVKVEFAVRDYKEDWDLQMKKPVTGNYYPVFFGYK</sequence>
<reference evidence="2 3" key="1">
    <citation type="journal article" date="2020" name="IScience">
        <title>Genome Sequencing of the Endangered Kingdonia uniflora (Circaeasteraceae, Ranunculales) Reveals Potential Mechanisms of Evolutionary Specialization.</title>
        <authorList>
            <person name="Sun Y."/>
            <person name="Deng T."/>
            <person name="Zhang A."/>
            <person name="Moore M.J."/>
            <person name="Landis J.B."/>
            <person name="Lin N."/>
            <person name="Zhang H."/>
            <person name="Zhang X."/>
            <person name="Huang J."/>
            <person name="Zhang X."/>
            <person name="Sun H."/>
            <person name="Wang H."/>
        </authorList>
    </citation>
    <scope>NUCLEOTIDE SEQUENCE [LARGE SCALE GENOMIC DNA]</scope>
    <source>
        <strain evidence="2">TB1705</strain>
        <tissue evidence="2">Leaf</tissue>
    </source>
</reference>
<dbReference type="GO" id="GO:0004559">
    <property type="term" value="F:alpha-mannosidase activity"/>
    <property type="evidence" value="ECO:0007669"/>
    <property type="project" value="InterPro"/>
</dbReference>
<evidence type="ECO:0000259" key="1">
    <source>
        <dbReference type="Pfam" id="PF07748"/>
    </source>
</evidence>
<proteinExistence type="predicted"/>
<comment type="caution">
    <text evidence="2">The sequence shown here is derived from an EMBL/GenBank/DDBJ whole genome shotgun (WGS) entry which is preliminary data.</text>
</comment>
<protein>
    <recommendedName>
        <fullName evidence="1">Glycosyl hydrolase family 38 C-terminal domain-containing protein</fullName>
    </recommendedName>
</protein>